<gene>
    <name evidence="3" type="ORF">GGR06_000311</name>
</gene>
<keyword evidence="1" id="KW-0472">Membrane</keyword>
<dbReference type="Proteomes" id="UP000560658">
    <property type="component" value="Unassembled WGS sequence"/>
</dbReference>
<organism evidence="3 4">
    <name type="scientific">Bacteroides reticulotermitis</name>
    <dbReference type="NCBI Taxonomy" id="1133319"/>
    <lineage>
        <taxon>Bacteria</taxon>
        <taxon>Pseudomonadati</taxon>
        <taxon>Bacteroidota</taxon>
        <taxon>Bacteroidia</taxon>
        <taxon>Bacteroidales</taxon>
        <taxon>Bacteroidaceae</taxon>
        <taxon>Bacteroides</taxon>
    </lineage>
</organism>
<evidence type="ECO:0000313" key="3">
    <source>
        <dbReference type="EMBL" id="MBB4042552.1"/>
    </source>
</evidence>
<keyword evidence="1" id="KW-0812">Transmembrane</keyword>
<proteinExistence type="predicted"/>
<evidence type="ECO:0000256" key="2">
    <source>
        <dbReference type="SAM" id="SignalP"/>
    </source>
</evidence>
<dbReference type="RefSeq" id="WP_044159699.1">
    <property type="nucleotide sequence ID" value="NZ_JACIER010000001.1"/>
</dbReference>
<evidence type="ECO:0000313" key="4">
    <source>
        <dbReference type="Proteomes" id="UP000560658"/>
    </source>
</evidence>
<evidence type="ECO:0000256" key="1">
    <source>
        <dbReference type="SAM" id="Phobius"/>
    </source>
</evidence>
<dbReference type="PROSITE" id="PS51257">
    <property type="entry name" value="PROKAR_LIPOPROTEIN"/>
    <property type="match status" value="1"/>
</dbReference>
<reference evidence="3" key="1">
    <citation type="submission" date="2020-08" db="EMBL/GenBank/DDBJ databases">
        <title>Genomic Encyclopedia of Type Strains, Phase IV (KMG-IV): sequencing the most valuable type-strain genomes for metagenomic binning, comparative biology and taxonomic classification.</title>
        <authorList>
            <person name="Goeker M."/>
        </authorList>
    </citation>
    <scope>NUCLEOTIDE SEQUENCE [LARGE SCALE GENOMIC DNA]</scope>
    <source>
        <strain evidence="3">DSM 105720</strain>
    </source>
</reference>
<sequence length="355" mass="41332">MKSGSKIIVLVLLLSFTACTSHFRMTTRVHRDGTVERSVYAFADSAFRAGDRSTTPFLFLLDANWQVTCLDSFELFDSFGEKQKVNVKVSRSLKGTEDMLFFTPKEEWMRSLVAPQEKLEKHFRWFYTYYTYSCSFGEITEKGPVSMDKYLTKQEQRLLFQGDLNGCVDMNGIELSEKLNQLTTQFQQWLYQTQFELAYGVVEQFLDALPDTVRLSQIRRDKMTVFAHDKTLKDKPDCSPEYICKLLDEQYGGDFFTEMYKARGEAMDKEFEKRGRIVELFANQIKFELAMPGKLIAANTQLTEDNQLIWKVDGYRLLPGEYVLKAESRTANVWTFWLTGVLLLFIGYVLIKKRK</sequence>
<dbReference type="EMBL" id="JACIER010000001">
    <property type="protein sequence ID" value="MBB4042552.1"/>
    <property type="molecule type" value="Genomic_DNA"/>
</dbReference>
<feature type="transmembrane region" description="Helical" evidence="1">
    <location>
        <begin position="334"/>
        <end position="351"/>
    </location>
</feature>
<keyword evidence="1" id="KW-1133">Transmembrane helix</keyword>
<feature type="signal peptide" evidence="2">
    <location>
        <begin position="1"/>
        <end position="20"/>
    </location>
</feature>
<feature type="chain" id="PRO_5032596527" description="Transmembrane protein" evidence="2">
    <location>
        <begin position="21"/>
        <end position="355"/>
    </location>
</feature>
<keyword evidence="2" id="KW-0732">Signal</keyword>
<name>A0A840D229_9BACE</name>
<evidence type="ECO:0008006" key="5">
    <source>
        <dbReference type="Google" id="ProtNLM"/>
    </source>
</evidence>
<accession>A0A840D229</accession>
<keyword evidence="4" id="KW-1185">Reference proteome</keyword>
<comment type="caution">
    <text evidence="3">The sequence shown here is derived from an EMBL/GenBank/DDBJ whole genome shotgun (WGS) entry which is preliminary data.</text>
</comment>
<dbReference type="AlphaFoldDB" id="A0A840D229"/>
<protein>
    <recommendedName>
        <fullName evidence="5">Transmembrane protein</fullName>
    </recommendedName>
</protein>